<name>X1GJH7_9ZZZZ</name>
<sequence length="94" mass="10387">ANGFMEELWFRGLFLGRLQGMVGAGGALWMTSIWFGVMHVFAVYVSGFGALVFMALAFTLGFTFALVMQKTKNIWGATLFHAAADFHWLIALGF</sequence>
<dbReference type="EMBL" id="BARU01007825">
    <property type="protein sequence ID" value="GAH33158.1"/>
    <property type="molecule type" value="Genomic_DNA"/>
</dbReference>
<comment type="caution">
    <text evidence="3">The sequence shown here is derived from an EMBL/GenBank/DDBJ whole genome shotgun (WGS) entry which is preliminary data.</text>
</comment>
<evidence type="ECO:0000259" key="2">
    <source>
        <dbReference type="Pfam" id="PF02517"/>
    </source>
</evidence>
<feature type="transmembrane region" description="Helical" evidence="1">
    <location>
        <begin position="12"/>
        <end position="35"/>
    </location>
</feature>
<evidence type="ECO:0000313" key="3">
    <source>
        <dbReference type="EMBL" id="GAH33158.1"/>
    </source>
</evidence>
<feature type="domain" description="CAAX prenyl protease 2/Lysostaphin resistance protein A-like" evidence="2">
    <location>
        <begin position="2"/>
        <end position="86"/>
    </location>
</feature>
<reference evidence="3" key="1">
    <citation type="journal article" date="2014" name="Front. Microbiol.">
        <title>High frequency of phylogenetically diverse reductive dehalogenase-homologous genes in deep subseafloor sedimentary metagenomes.</title>
        <authorList>
            <person name="Kawai M."/>
            <person name="Futagami T."/>
            <person name="Toyoda A."/>
            <person name="Takaki Y."/>
            <person name="Nishi S."/>
            <person name="Hori S."/>
            <person name="Arai W."/>
            <person name="Tsubouchi T."/>
            <person name="Morono Y."/>
            <person name="Uchiyama I."/>
            <person name="Ito T."/>
            <person name="Fujiyama A."/>
            <person name="Inagaki F."/>
            <person name="Takami H."/>
        </authorList>
    </citation>
    <scope>NUCLEOTIDE SEQUENCE</scope>
    <source>
        <strain evidence="3">Expedition CK06-06</strain>
    </source>
</reference>
<feature type="non-terminal residue" evidence="3">
    <location>
        <position position="1"/>
    </location>
</feature>
<dbReference type="GO" id="GO:0080120">
    <property type="term" value="P:CAAX-box protein maturation"/>
    <property type="evidence" value="ECO:0007669"/>
    <property type="project" value="UniProtKB-ARBA"/>
</dbReference>
<keyword evidence="1" id="KW-1133">Transmembrane helix</keyword>
<keyword evidence="1" id="KW-0472">Membrane</keyword>
<gene>
    <name evidence="3" type="ORF">S03H2_15393</name>
</gene>
<proteinExistence type="predicted"/>
<dbReference type="AlphaFoldDB" id="X1GJH7"/>
<accession>X1GJH7</accession>
<dbReference type="Pfam" id="PF02517">
    <property type="entry name" value="Rce1-like"/>
    <property type="match status" value="1"/>
</dbReference>
<protein>
    <recommendedName>
        <fullName evidence="2">CAAX prenyl protease 2/Lysostaphin resistance protein A-like domain-containing protein</fullName>
    </recommendedName>
</protein>
<dbReference type="GO" id="GO:0004175">
    <property type="term" value="F:endopeptidase activity"/>
    <property type="evidence" value="ECO:0007669"/>
    <property type="project" value="UniProtKB-ARBA"/>
</dbReference>
<evidence type="ECO:0000256" key="1">
    <source>
        <dbReference type="SAM" id="Phobius"/>
    </source>
</evidence>
<feature type="transmembrane region" description="Helical" evidence="1">
    <location>
        <begin position="41"/>
        <end position="67"/>
    </location>
</feature>
<keyword evidence="1" id="KW-0812">Transmembrane</keyword>
<organism evidence="3">
    <name type="scientific">marine sediment metagenome</name>
    <dbReference type="NCBI Taxonomy" id="412755"/>
    <lineage>
        <taxon>unclassified sequences</taxon>
        <taxon>metagenomes</taxon>
        <taxon>ecological metagenomes</taxon>
    </lineage>
</organism>
<dbReference type="InterPro" id="IPR003675">
    <property type="entry name" value="Rce1/LyrA-like_dom"/>
</dbReference>